<gene>
    <name evidence="1" type="ORF">DFSSTS7063_01200</name>
</gene>
<evidence type="ECO:0000313" key="2">
    <source>
        <dbReference type="Proteomes" id="UP000358366"/>
    </source>
</evidence>
<reference evidence="1 2" key="1">
    <citation type="submission" date="2019-07" db="EMBL/GenBank/DDBJ databases">
        <authorList>
            <person name="Hibberd C M."/>
            <person name="Gehrig L. J."/>
            <person name="Chang H.-W."/>
            <person name="Venkatesh S."/>
        </authorList>
    </citation>
    <scope>NUCLEOTIDE SEQUENCE [LARGE SCALE GENOMIC DNA]</scope>
    <source>
        <strain evidence="1">Dorea_formicigenerans_SSTS_Bg7063</strain>
    </source>
</reference>
<dbReference type="EMBL" id="CABHNI010000027">
    <property type="protein sequence ID" value="VUX03812.1"/>
    <property type="molecule type" value="Genomic_DNA"/>
</dbReference>
<dbReference type="RefSeq" id="WP_279230830.1">
    <property type="nucleotide sequence ID" value="NZ_CABHNI010000027.1"/>
</dbReference>
<name>A0A564T9R5_9FIRM</name>
<proteinExistence type="predicted"/>
<sequence length="41" mass="4473">MKKVLLTLATLTLSVLIGGDLTIYASDIESENSVLSTYRNE</sequence>
<evidence type="ECO:0000313" key="1">
    <source>
        <dbReference type="EMBL" id="VUX03812.1"/>
    </source>
</evidence>
<protein>
    <submittedName>
        <fullName evidence="1">Uncharacterized protein</fullName>
    </submittedName>
</protein>
<organism evidence="1 2">
    <name type="scientific">Dorea formicigenerans</name>
    <dbReference type="NCBI Taxonomy" id="39486"/>
    <lineage>
        <taxon>Bacteria</taxon>
        <taxon>Bacillati</taxon>
        <taxon>Bacillota</taxon>
        <taxon>Clostridia</taxon>
        <taxon>Lachnospirales</taxon>
        <taxon>Lachnospiraceae</taxon>
        <taxon>Dorea</taxon>
    </lineage>
</organism>
<accession>A0A564T9R5</accession>
<dbReference type="Proteomes" id="UP000358366">
    <property type="component" value="Unassembled WGS sequence"/>
</dbReference>
<dbReference type="AlphaFoldDB" id="A0A564T9R5"/>